<dbReference type="PANTHER" id="PTHR35177">
    <property type="entry name" value="HYDROGENASE MATURATION FACTOR HYBG"/>
    <property type="match status" value="1"/>
</dbReference>
<dbReference type="PRINTS" id="PR00445">
    <property type="entry name" value="HUPFHYPC"/>
</dbReference>
<organism evidence="2 3">
    <name type="scientific">Pelagibaculum spongiae</name>
    <dbReference type="NCBI Taxonomy" id="2080658"/>
    <lineage>
        <taxon>Bacteria</taxon>
        <taxon>Pseudomonadati</taxon>
        <taxon>Pseudomonadota</taxon>
        <taxon>Gammaproteobacteria</taxon>
        <taxon>Oceanospirillales</taxon>
        <taxon>Pelagibaculum</taxon>
    </lineage>
</organism>
<dbReference type="InterPro" id="IPR001109">
    <property type="entry name" value="Hydrogenase_HupF/HypC"/>
</dbReference>
<sequence>MCLAIPVKIESLVDGSDEMAVVSIDGIRREISVALIDDVQVGDYVILHTGYALSKLDEAEAQATIELMQQEHSPLIR</sequence>
<evidence type="ECO:0000313" key="3">
    <source>
        <dbReference type="Proteomes" id="UP000244906"/>
    </source>
</evidence>
<name>A0A2V1GV33_9GAMM</name>
<dbReference type="RefSeq" id="WP_116687188.1">
    <property type="nucleotide sequence ID" value="NZ_CAWNYD010000004.1"/>
</dbReference>
<reference evidence="2 3" key="1">
    <citation type="submission" date="2018-04" db="EMBL/GenBank/DDBJ databases">
        <title>Thalassorhabdus spongiae gen. nov., sp. nov., isolated from a marine sponge in South-West Iceland.</title>
        <authorList>
            <person name="Knobloch S."/>
            <person name="Daussin A."/>
            <person name="Johannsson R."/>
            <person name="Marteinsson V.T."/>
        </authorList>
    </citation>
    <scope>NUCLEOTIDE SEQUENCE [LARGE SCALE GENOMIC DNA]</scope>
    <source>
        <strain evidence="2 3">Hp12</strain>
    </source>
</reference>
<dbReference type="GO" id="GO:0005506">
    <property type="term" value="F:iron ion binding"/>
    <property type="evidence" value="ECO:0007669"/>
    <property type="project" value="TreeGrafter"/>
</dbReference>
<accession>A0A2V1GV33</accession>
<comment type="similarity">
    <text evidence="1">Belongs to the HupF/HypC family.</text>
</comment>
<dbReference type="InterPro" id="IPR019812">
    <property type="entry name" value="Hydgase_assmbl_chp_CS"/>
</dbReference>
<gene>
    <name evidence="2" type="ORF">DC094_11130</name>
</gene>
<dbReference type="Gene3D" id="2.30.30.140">
    <property type="match status" value="1"/>
</dbReference>
<evidence type="ECO:0000313" key="2">
    <source>
        <dbReference type="EMBL" id="PVZ68803.1"/>
    </source>
</evidence>
<dbReference type="Proteomes" id="UP000244906">
    <property type="component" value="Unassembled WGS sequence"/>
</dbReference>
<dbReference type="PROSITE" id="PS01097">
    <property type="entry name" value="HUPF_HYPC"/>
    <property type="match status" value="1"/>
</dbReference>
<keyword evidence="3" id="KW-1185">Reference proteome</keyword>
<protein>
    <submittedName>
        <fullName evidence="2">Hydrogenase assembly protein HupF</fullName>
    </submittedName>
</protein>
<dbReference type="SUPFAM" id="SSF159127">
    <property type="entry name" value="HupF/HypC-like"/>
    <property type="match status" value="1"/>
</dbReference>
<dbReference type="GO" id="GO:1902670">
    <property type="term" value="F:carbon dioxide binding"/>
    <property type="evidence" value="ECO:0007669"/>
    <property type="project" value="TreeGrafter"/>
</dbReference>
<dbReference type="Pfam" id="PF01455">
    <property type="entry name" value="HupF_HypC"/>
    <property type="match status" value="1"/>
</dbReference>
<comment type="caution">
    <text evidence="2">The sequence shown here is derived from an EMBL/GenBank/DDBJ whole genome shotgun (WGS) entry which is preliminary data.</text>
</comment>
<dbReference type="GO" id="GO:0051604">
    <property type="term" value="P:protein maturation"/>
    <property type="evidence" value="ECO:0007669"/>
    <property type="project" value="TreeGrafter"/>
</dbReference>
<dbReference type="NCBIfam" id="TIGR00074">
    <property type="entry name" value="hypC_hupF"/>
    <property type="match status" value="1"/>
</dbReference>
<dbReference type="OrthoDB" id="9806017at2"/>
<proteinExistence type="inferred from homology"/>
<dbReference type="PANTHER" id="PTHR35177:SF2">
    <property type="entry name" value="HYDROGENASE MATURATION FACTOR HYBG"/>
    <property type="match status" value="1"/>
</dbReference>
<dbReference type="FunFam" id="2.30.30.140:FF:000022">
    <property type="entry name" value="Hydrogenase assembly chaperone HybG"/>
    <property type="match status" value="1"/>
</dbReference>
<dbReference type="AlphaFoldDB" id="A0A2V1GV33"/>
<evidence type="ECO:0000256" key="1">
    <source>
        <dbReference type="ARBA" id="ARBA00006018"/>
    </source>
</evidence>
<dbReference type="EMBL" id="QDDL01000004">
    <property type="protein sequence ID" value="PVZ68803.1"/>
    <property type="molecule type" value="Genomic_DNA"/>
</dbReference>